<dbReference type="EMBL" id="BEZZ01004422">
    <property type="protein sequence ID" value="GCC18344.1"/>
    <property type="molecule type" value="Genomic_DNA"/>
</dbReference>
<reference evidence="1 2" key="1">
    <citation type="journal article" date="2018" name="Nat. Ecol. Evol.">
        <title>Shark genomes provide insights into elasmobranch evolution and the origin of vertebrates.</title>
        <authorList>
            <person name="Hara Y"/>
            <person name="Yamaguchi K"/>
            <person name="Onimaru K"/>
            <person name="Kadota M"/>
            <person name="Koyanagi M"/>
            <person name="Keeley SD"/>
            <person name="Tatsumi K"/>
            <person name="Tanaka K"/>
            <person name="Motone F"/>
            <person name="Kageyama Y"/>
            <person name="Nozu R"/>
            <person name="Adachi N"/>
            <person name="Nishimura O"/>
            <person name="Nakagawa R"/>
            <person name="Tanegashima C"/>
            <person name="Kiyatake I"/>
            <person name="Matsumoto R"/>
            <person name="Murakumo K"/>
            <person name="Nishida K"/>
            <person name="Terakita A"/>
            <person name="Kuratani S"/>
            <person name="Sato K"/>
            <person name="Hyodo S Kuraku.S."/>
        </authorList>
    </citation>
    <scope>NUCLEOTIDE SEQUENCE [LARGE SCALE GENOMIC DNA]</scope>
</reference>
<keyword evidence="2" id="KW-1185">Reference proteome</keyword>
<dbReference type="AlphaFoldDB" id="A0A401RJP5"/>
<proteinExistence type="predicted"/>
<comment type="caution">
    <text evidence="1">The sequence shown here is derived from an EMBL/GenBank/DDBJ whole genome shotgun (WGS) entry which is preliminary data.</text>
</comment>
<gene>
    <name evidence="1" type="ORF">chiPu_0021655</name>
</gene>
<evidence type="ECO:0000313" key="1">
    <source>
        <dbReference type="EMBL" id="GCC18344.1"/>
    </source>
</evidence>
<dbReference type="Proteomes" id="UP000287033">
    <property type="component" value="Unassembled WGS sequence"/>
</dbReference>
<accession>A0A401RJP5</accession>
<sequence>MKIELHPDCKFFPLSKISEASAMEKPEEFCPMEKPWKLSFSPDCNFVPLSNICSAQHKLLIRDRENQSIIL</sequence>
<evidence type="ECO:0000313" key="2">
    <source>
        <dbReference type="Proteomes" id="UP000287033"/>
    </source>
</evidence>
<protein>
    <submittedName>
        <fullName evidence="1">Uncharacterized protein</fullName>
    </submittedName>
</protein>
<name>A0A401RJP5_CHIPU</name>
<organism evidence="1 2">
    <name type="scientific">Chiloscyllium punctatum</name>
    <name type="common">Brownbanded bambooshark</name>
    <name type="synonym">Hemiscyllium punctatum</name>
    <dbReference type="NCBI Taxonomy" id="137246"/>
    <lineage>
        <taxon>Eukaryota</taxon>
        <taxon>Metazoa</taxon>
        <taxon>Chordata</taxon>
        <taxon>Craniata</taxon>
        <taxon>Vertebrata</taxon>
        <taxon>Chondrichthyes</taxon>
        <taxon>Elasmobranchii</taxon>
        <taxon>Galeomorphii</taxon>
        <taxon>Galeoidea</taxon>
        <taxon>Orectolobiformes</taxon>
        <taxon>Hemiscylliidae</taxon>
        <taxon>Chiloscyllium</taxon>
    </lineage>
</organism>